<reference evidence="1 2" key="1">
    <citation type="journal article" date="2018" name="New Phytol.">
        <title>Phylogenomics of Endogonaceae and evolution of mycorrhizas within Mucoromycota.</title>
        <authorList>
            <person name="Chang Y."/>
            <person name="Desiro A."/>
            <person name="Na H."/>
            <person name="Sandor L."/>
            <person name="Lipzen A."/>
            <person name="Clum A."/>
            <person name="Barry K."/>
            <person name="Grigoriev I.V."/>
            <person name="Martin F.M."/>
            <person name="Stajich J.E."/>
            <person name="Smith M.E."/>
            <person name="Bonito G."/>
            <person name="Spatafora J.W."/>
        </authorList>
    </citation>
    <scope>NUCLEOTIDE SEQUENCE [LARGE SCALE GENOMIC DNA]</scope>
    <source>
        <strain evidence="1 2">AD002</strain>
    </source>
</reference>
<dbReference type="Proteomes" id="UP000274822">
    <property type="component" value="Unassembled WGS sequence"/>
</dbReference>
<sequence>MGQKSANRGFRAKLQFSSRRKLMAWYLKAMFYNFTQTKFYFSFIFSLLLSTQHSSSRTHNALFRDGVPDALDEPFSIVDLEVPAGAGVELLDIRSEPFLGGCVGGHAPFGDLLAGGAVANAPRVVVRVRHEFHELVRNHVDGRVQGGVAVGGDIAVELGDAAGGGWSVG</sequence>
<comment type="caution">
    <text evidence="1">The sequence shown here is derived from an EMBL/GenBank/DDBJ whole genome shotgun (WGS) entry which is preliminary data.</text>
</comment>
<dbReference type="AlphaFoldDB" id="A0A433QQ03"/>
<proteinExistence type="predicted"/>
<dbReference type="EMBL" id="RBNJ01002538">
    <property type="protein sequence ID" value="RUS31866.1"/>
    <property type="molecule type" value="Genomic_DNA"/>
</dbReference>
<gene>
    <name evidence="1" type="ORF">BC938DRAFT_476886</name>
</gene>
<name>A0A433QQ03_9FUNG</name>
<protein>
    <submittedName>
        <fullName evidence="1">Uncharacterized protein</fullName>
    </submittedName>
</protein>
<evidence type="ECO:0000313" key="1">
    <source>
        <dbReference type="EMBL" id="RUS31866.1"/>
    </source>
</evidence>
<organism evidence="1 2">
    <name type="scientific">Jimgerdemannia flammicorona</name>
    <dbReference type="NCBI Taxonomy" id="994334"/>
    <lineage>
        <taxon>Eukaryota</taxon>
        <taxon>Fungi</taxon>
        <taxon>Fungi incertae sedis</taxon>
        <taxon>Mucoromycota</taxon>
        <taxon>Mucoromycotina</taxon>
        <taxon>Endogonomycetes</taxon>
        <taxon>Endogonales</taxon>
        <taxon>Endogonaceae</taxon>
        <taxon>Jimgerdemannia</taxon>
    </lineage>
</organism>
<evidence type="ECO:0000313" key="2">
    <source>
        <dbReference type="Proteomes" id="UP000274822"/>
    </source>
</evidence>
<accession>A0A433QQ03</accession>
<keyword evidence="2" id="KW-1185">Reference proteome</keyword>